<evidence type="ECO:0000256" key="8">
    <source>
        <dbReference type="NCBIfam" id="TIGR01240"/>
    </source>
</evidence>
<dbReference type="SUPFAM" id="SSF55060">
    <property type="entry name" value="GHMP Kinase, C-terminal domain"/>
    <property type="match status" value="1"/>
</dbReference>
<keyword evidence="3" id="KW-0444">Lipid biosynthesis</keyword>
<gene>
    <name evidence="11" type="primary">mvaD</name>
    <name evidence="11" type="ORF">HY544_05015</name>
</gene>
<keyword evidence="5" id="KW-0067">ATP-binding</keyword>
<feature type="domain" description="Diphosphomevalonate decarboxylase-like N-terminal" evidence="10">
    <location>
        <begin position="7"/>
        <end position="164"/>
    </location>
</feature>
<evidence type="ECO:0000313" key="11">
    <source>
        <dbReference type="EMBL" id="MBI4210838.1"/>
    </source>
</evidence>
<comment type="similarity">
    <text evidence="1">Belongs to the diphosphomevalonate decarboxylase family.</text>
</comment>
<dbReference type="EC" id="4.1.1.33" evidence="2 8"/>
<dbReference type="Pfam" id="PF22700">
    <property type="entry name" value="MVD-like_N"/>
    <property type="match status" value="1"/>
</dbReference>
<evidence type="ECO:0000313" key="12">
    <source>
        <dbReference type="Proteomes" id="UP000732298"/>
    </source>
</evidence>
<dbReference type="GO" id="GO:0005524">
    <property type="term" value="F:ATP binding"/>
    <property type="evidence" value="ECO:0007669"/>
    <property type="project" value="UniProtKB-KW"/>
</dbReference>
<evidence type="ECO:0000256" key="4">
    <source>
        <dbReference type="ARBA" id="ARBA00022741"/>
    </source>
</evidence>
<name>A0A8T3YPA2_9ARCH</name>
<dbReference type="PIRSF" id="PIRSF015950">
    <property type="entry name" value="Mev_P_decrbx"/>
    <property type="match status" value="1"/>
</dbReference>
<reference evidence="11" key="1">
    <citation type="submission" date="2020-07" db="EMBL/GenBank/DDBJ databases">
        <title>Huge and variable diversity of episymbiotic CPR bacteria and DPANN archaea in groundwater ecosystems.</title>
        <authorList>
            <person name="He C.Y."/>
            <person name="Keren R."/>
            <person name="Whittaker M."/>
            <person name="Farag I.F."/>
            <person name="Doudna J."/>
            <person name="Cate J.H.D."/>
            <person name="Banfield J.F."/>
        </authorList>
    </citation>
    <scope>NUCLEOTIDE SEQUENCE</scope>
    <source>
        <strain evidence="11">NC_groundwater_1296_Ag_S-0.2um_52_80</strain>
    </source>
</reference>
<feature type="domain" description="Mvd1 C-terminal" evidence="9">
    <location>
        <begin position="178"/>
        <end position="310"/>
    </location>
</feature>
<dbReference type="AlphaFoldDB" id="A0A8T3YPA2"/>
<dbReference type="Gene3D" id="3.30.70.890">
    <property type="entry name" value="GHMP kinase, C-terminal domain"/>
    <property type="match status" value="1"/>
</dbReference>
<evidence type="ECO:0000256" key="7">
    <source>
        <dbReference type="ARBA" id="ARBA00023239"/>
    </source>
</evidence>
<dbReference type="GO" id="GO:0005829">
    <property type="term" value="C:cytosol"/>
    <property type="evidence" value="ECO:0007669"/>
    <property type="project" value="InterPro"/>
</dbReference>
<keyword evidence="7 11" id="KW-0456">Lyase</keyword>
<dbReference type="InterPro" id="IPR036554">
    <property type="entry name" value="GHMP_kinase_C_sf"/>
</dbReference>
<dbReference type="InterPro" id="IPR041431">
    <property type="entry name" value="Mvd1_C"/>
</dbReference>
<evidence type="ECO:0000256" key="6">
    <source>
        <dbReference type="ARBA" id="ARBA00023098"/>
    </source>
</evidence>
<dbReference type="InterPro" id="IPR005935">
    <property type="entry name" value="Mev_decarb"/>
</dbReference>
<dbReference type="InterPro" id="IPR020568">
    <property type="entry name" value="Ribosomal_Su5_D2-typ_SF"/>
</dbReference>
<keyword evidence="6" id="KW-0443">Lipid metabolism</keyword>
<dbReference type="EMBL" id="JACQPB010000044">
    <property type="protein sequence ID" value="MBI4210838.1"/>
    <property type="molecule type" value="Genomic_DNA"/>
</dbReference>
<proteinExistence type="inferred from homology"/>
<dbReference type="GO" id="GO:0004163">
    <property type="term" value="F:diphosphomevalonate decarboxylase activity"/>
    <property type="evidence" value="ECO:0007669"/>
    <property type="project" value="UniProtKB-UniRule"/>
</dbReference>
<dbReference type="PANTHER" id="PTHR10977:SF3">
    <property type="entry name" value="DIPHOSPHOMEVALONATE DECARBOXYLASE"/>
    <property type="match status" value="1"/>
</dbReference>
<dbReference type="InterPro" id="IPR053859">
    <property type="entry name" value="MVD-like_N"/>
</dbReference>
<protein>
    <recommendedName>
        <fullName evidence="2 8">Diphosphomevalonate decarboxylase</fullName>
        <ecNumber evidence="2 8">4.1.1.33</ecNumber>
    </recommendedName>
</protein>
<accession>A0A8T3YPA2</accession>
<evidence type="ECO:0000259" key="10">
    <source>
        <dbReference type="Pfam" id="PF22700"/>
    </source>
</evidence>
<keyword evidence="4" id="KW-0547">Nucleotide-binding</keyword>
<dbReference type="SUPFAM" id="SSF54211">
    <property type="entry name" value="Ribosomal protein S5 domain 2-like"/>
    <property type="match status" value="1"/>
</dbReference>
<organism evidence="11 12">
    <name type="scientific">Candidatus Iainarchaeum sp</name>
    <dbReference type="NCBI Taxonomy" id="3101447"/>
    <lineage>
        <taxon>Archaea</taxon>
        <taxon>Candidatus Iainarchaeota</taxon>
        <taxon>Candidatus Iainarchaeia</taxon>
        <taxon>Candidatus Iainarchaeales</taxon>
        <taxon>Candidatus Iainarchaeaceae</taxon>
        <taxon>Candidatus Iainarchaeum</taxon>
    </lineage>
</organism>
<dbReference type="Pfam" id="PF18376">
    <property type="entry name" value="MDD_C"/>
    <property type="match status" value="1"/>
</dbReference>
<evidence type="ECO:0000256" key="5">
    <source>
        <dbReference type="ARBA" id="ARBA00022840"/>
    </source>
</evidence>
<evidence type="ECO:0000256" key="1">
    <source>
        <dbReference type="ARBA" id="ARBA00008831"/>
    </source>
</evidence>
<comment type="caution">
    <text evidence="11">The sequence shown here is derived from an EMBL/GenBank/DDBJ whole genome shotgun (WGS) entry which is preliminary data.</text>
</comment>
<dbReference type="GO" id="GO:0019287">
    <property type="term" value="P:isopentenyl diphosphate biosynthetic process, mevalonate pathway"/>
    <property type="evidence" value="ECO:0007669"/>
    <property type="project" value="UniProtKB-UniRule"/>
</dbReference>
<evidence type="ECO:0000256" key="2">
    <source>
        <dbReference type="ARBA" id="ARBA00012296"/>
    </source>
</evidence>
<dbReference type="Proteomes" id="UP000732298">
    <property type="component" value="Unassembled WGS sequence"/>
</dbReference>
<evidence type="ECO:0000259" key="9">
    <source>
        <dbReference type="Pfam" id="PF18376"/>
    </source>
</evidence>
<sequence>MKATATANSNIALVKYWGKRDERLILPQNSSISMTLDGLYTTTTAEFSEKHRKDEVTIDGKKVAGEELDRVVRQLNLVRRLAKTHLSAKVTSKNNFPKAAGLASSASGFAALTLAATKALGLHIEKKELSMLARQGSGSACRSIYGGFAEWVKGSHHDGSDSYAKQLAPKEHWPELAMIVSVVTAEEKKVKSRAGMSQTVANSPMYRAWLETVEEDLKNVREAIMERKFTQLGTAAELNALKMHATMHTTTPHIIYWQPETITMMKEVMQMHEEGIECYFTIDGGPQVKIVCMDKNAGKIAKRVKGMAEVEKVYVCHAGEGARLSNKELF</sequence>
<dbReference type="Gene3D" id="3.30.230.10">
    <property type="match status" value="1"/>
</dbReference>
<dbReference type="InterPro" id="IPR014721">
    <property type="entry name" value="Ribsml_uS5_D2-typ_fold_subgr"/>
</dbReference>
<dbReference type="NCBIfam" id="TIGR01240">
    <property type="entry name" value="mevDPdecarb"/>
    <property type="match status" value="1"/>
</dbReference>
<dbReference type="InterPro" id="IPR029765">
    <property type="entry name" value="Mev_diP_decarb"/>
</dbReference>
<dbReference type="PANTHER" id="PTHR10977">
    <property type="entry name" value="DIPHOSPHOMEVALONATE DECARBOXYLASE"/>
    <property type="match status" value="1"/>
</dbReference>
<dbReference type="FunFam" id="3.30.230.10:FF:000072">
    <property type="entry name" value="Diphosphomevalonate decarboxylase"/>
    <property type="match status" value="1"/>
</dbReference>
<evidence type="ECO:0000256" key="3">
    <source>
        <dbReference type="ARBA" id="ARBA00022516"/>
    </source>
</evidence>